<gene>
    <name evidence="2" type="ORF">AKJ09_10529</name>
</gene>
<keyword evidence="3" id="KW-1185">Reference proteome</keyword>
<dbReference type="KEGG" id="llu:AKJ09_10529"/>
<organism evidence="2 3">
    <name type="scientific">Labilithrix luteola</name>
    <dbReference type="NCBI Taxonomy" id="1391654"/>
    <lineage>
        <taxon>Bacteria</taxon>
        <taxon>Pseudomonadati</taxon>
        <taxon>Myxococcota</taxon>
        <taxon>Polyangia</taxon>
        <taxon>Polyangiales</taxon>
        <taxon>Labilitrichaceae</taxon>
        <taxon>Labilithrix</taxon>
    </lineage>
</organism>
<dbReference type="EMBL" id="CP012333">
    <property type="protein sequence ID" value="AKV03866.1"/>
    <property type="molecule type" value="Genomic_DNA"/>
</dbReference>
<dbReference type="NCBIfam" id="NF033503">
    <property type="entry name" value="LarB"/>
    <property type="match status" value="1"/>
</dbReference>
<dbReference type="InterPro" id="IPR039476">
    <property type="entry name" value="P2CMN_synthase_LarB"/>
</dbReference>
<dbReference type="GO" id="GO:0016787">
    <property type="term" value="F:hydrolase activity"/>
    <property type="evidence" value="ECO:0007669"/>
    <property type="project" value="InterPro"/>
</dbReference>
<name>A0A0K1QDL4_9BACT</name>
<dbReference type="SUPFAM" id="SSF52255">
    <property type="entry name" value="N5-CAIR mutase (phosphoribosylaminoimidazole carboxylase, PurE)"/>
    <property type="match status" value="1"/>
</dbReference>
<dbReference type="AlphaFoldDB" id="A0A0K1QDL4"/>
<protein>
    <submittedName>
        <fullName evidence="2">Circadian phase modifier</fullName>
    </submittedName>
</protein>
<sequence length="258" mass="26996">MDEARLKDLLARVRAGGTPIEDALTELRQLPFADLGFAHVDHHRAIRQGVPEVILGEGKTAAQIVAIAKELARTGQNVLVTRVDDAKAAVVVSEIEGMKHSPMARTCTLERSPIVPLSDTKVALVSAGTSDLPVAEECAETMRMLGVTFDRIFDVGVAGLHRLLHKRPLLEEAGVIIVIAGMEGALSSVVGGLVDVPVIAVPTSVGYGAAFHGLAAMLGMLTSCASGITVVNIDNGFGAAFAAVRILRARARAARSTP</sequence>
<feature type="domain" description="PurE" evidence="1">
    <location>
        <begin position="120"/>
        <end position="257"/>
    </location>
</feature>
<dbReference type="Gene3D" id="3.40.50.1970">
    <property type="match status" value="1"/>
</dbReference>
<dbReference type="PANTHER" id="PTHR43064">
    <property type="entry name" value="PHOSPHORIBOSYLAMINOIMIDAZOLE CARBOXYLASE-RELATED"/>
    <property type="match status" value="1"/>
</dbReference>
<evidence type="ECO:0000259" key="1">
    <source>
        <dbReference type="SMART" id="SM01001"/>
    </source>
</evidence>
<dbReference type="Proteomes" id="UP000064967">
    <property type="component" value="Chromosome"/>
</dbReference>
<dbReference type="GO" id="GO:0006189">
    <property type="term" value="P:'de novo' IMP biosynthetic process"/>
    <property type="evidence" value="ECO:0007669"/>
    <property type="project" value="InterPro"/>
</dbReference>
<dbReference type="RefSeq" id="WP_146654564.1">
    <property type="nucleotide sequence ID" value="NZ_CP012333.1"/>
</dbReference>
<dbReference type="OrthoDB" id="9782511at2"/>
<proteinExistence type="predicted"/>
<evidence type="ECO:0000313" key="3">
    <source>
        <dbReference type="Proteomes" id="UP000064967"/>
    </source>
</evidence>
<dbReference type="STRING" id="1391654.AKJ09_10529"/>
<accession>A0A0K1QDL4</accession>
<dbReference type="PATRIC" id="fig|1391654.3.peg.10670"/>
<dbReference type="InterPro" id="IPR000031">
    <property type="entry name" value="PurE_dom"/>
</dbReference>
<reference evidence="2 3" key="1">
    <citation type="submission" date="2015-08" db="EMBL/GenBank/DDBJ databases">
        <authorList>
            <person name="Babu N.S."/>
            <person name="Beckwith C.J."/>
            <person name="Beseler K.G."/>
            <person name="Brison A."/>
            <person name="Carone J.V."/>
            <person name="Caskin T.P."/>
            <person name="Diamond M."/>
            <person name="Durham M.E."/>
            <person name="Foxe J.M."/>
            <person name="Go M."/>
            <person name="Henderson B.A."/>
            <person name="Jones I.B."/>
            <person name="McGettigan J.A."/>
            <person name="Micheletti S.J."/>
            <person name="Nasrallah M.E."/>
            <person name="Ortiz D."/>
            <person name="Piller C.R."/>
            <person name="Privatt S.R."/>
            <person name="Schneider S.L."/>
            <person name="Sharp S."/>
            <person name="Smith T.C."/>
            <person name="Stanton J.D."/>
            <person name="Ullery H.E."/>
            <person name="Wilson R.J."/>
            <person name="Serrano M.G."/>
            <person name="Buck G."/>
            <person name="Lee V."/>
            <person name="Wang Y."/>
            <person name="Carvalho R."/>
            <person name="Voegtly L."/>
            <person name="Shi R."/>
            <person name="Duckworth R."/>
            <person name="Johnson A."/>
            <person name="Loviza R."/>
            <person name="Walstead R."/>
            <person name="Shah Z."/>
            <person name="Kiflezghi M."/>
            <person name="Wade K."/>
            <person name="Ball S.L."/>
            <person name="Bradley K.W."/>
            <person name="Asai D.J."/>
            <person name="Bowman C.A."/>
            <person name="Russell D.A."/>
            <person name="Pope W.H."/>
            <person name="Jacobs-Sera D."/>
            <person name="Hendrix R.W."/>
            <person name="Hatfull G.F."/>
        </authorList>
    </citation>
    <scope>NUCLEOTIDE SEQUENCE [LARGE SCALE GENOMIC DNA]</scope>
    <source>
        <strain evidence="2 3">DSM 27648</strain>
    </source>
</reference>
<dbReference type="Pfam" id="PF00731">
    <property type="entry name" value="AIRC"/>
    <property type="match status" value="1"/>
</dbReference>
<dbReference type="PANTHER" id="PTHR43064:SF1">
    <property type="entry name" value="SLL1489 PROTEIN"/>
    <property type="match status" value="1"/>
</dbReference>
<dbReference type="SMART" id="SM01001">
    <property type="entry name" value="AIRC"/>
    <property type="match status" value="1"/>
</dbReference>
<evidence type="ECO:0000313" key="2">
    <source>
        <dbReference type="EMBL" id="AKV03866.1"/>
    </source>
</evidence>